<dbReference type="RefSeq" id="WP_066263075.1">
    <property type="nucleotide sequence ID" value="NZ_JARMAB010000032.1"/>
</dbReference>
<feature type="transmembrane region" description="Helical" evidence="14">
    <location>
        <begin position="91"/>
        <end position="113"/>
    </location>
</feature>
<evidence type="ECO:0000256" key="13">
    <source>
        <dbReference type="ARBA" id="ARBA00023160"/>
    </source>
</evidence>
<sequence>MKKTSMNEFYRFPDIQITLVIFFCALGYTFISFSGYWTILSVFIGMIVFIISEYMTHRFVFHQKPPKNPFLLKLMKRLHYDHHTYPNDLHLLFLPLWYSIPNFLVVTLIYFLIFGSLKLSAAFFTGVLGYHLFYEWKHFRAHRPIQPKTKLGKKMKKIHLWHHYKNENYWYGVTTSVMDKTLGTFKDVTLVEKSETAKQLEKKKNML</sequence>
<dbReference type="PANTHER" id="PTHR12863:SF1">
    <property type="entry name" value="FATTY ACID 2-HYDROXYLASE"/>
    <property type="match status" value="1"/>
</dbReference>
<feature type="transmembrane region" description="Helical" evidence="14">
    <location>
        <begin position="12"/>
        <end position="31"/>
    </location>
</feature>
<dbReference type="Proteomes" id="UP001341444">
    <property type="component" value="Unassembled WGS sequence"/>
</dbReference>
<proteinExistence type="predicted"/>
<keyword evidence="13" id="KW-0275">Fatty acid biosynthesis</keyword>
<evidence type="ECO:0000256" key="6">
    <source>
        <dbReference type="ARBA" id="ARBA00022824"/>
    </source>
</evidence>
<evidence type="ECO:0000313" key="17">
    <source>
        <dbReference type="Proteomes" id="UP001341444"/>
    </source>
</evidence>
<organism evidence="16 17">
    <name type="scientific">Heyndrickxia acidicola</name>
    <dbReference type="NCBI Taxonomy" id="209389"/>
    <lineage>
        <taxon>Bacteria</taxon>
        <taxon>Bacillati</taxon>
        <taxon>Bacillota</taxon>
        <taxon>Bacilli</taxon>
        <taxon>Bacillales</taxon>
        <taxon>Bacillaceae</taxon>
        <taxon>Heyndrickxia</taxon>
    </lineage>
</organism>
<feature type="transmembrane region" description="Helical" evidence="14">
    <location>
        <begin position="37"/>
        <end position="55"/>
    </location>
</feature>
<evidence type="ECO:0000256" key="3">
    <source>
        <dbReference type="ARBA" id="ARBA00022516"/>
    </source>
</evidence>
<evidence type="ECO:0000256" key="10">
    <source>
        <dbReference type="ARBA" id="ARBA00023002"/>
    </source>
</evidence>
<dbReference type="Pfam" id="PF04116">
    <property type="entry name" value="FA_hydroxylase"/>
    <property type="match status" value="1"/>
</dbReference>
<gene>
    <name evidence="16" type="ORF">P4T90_20410</name>
</gene>
<evidence type="ECO:0000256" key="7">
    <source>
        <dbReference type="ARBA" id="ARBA00022832"/>
    </source>
</evidence>
<comment type="cofactor">
    <cofactor evidence="1">
        <name>Zn(2+)</name>
        <dbReference type="ChEBI" id="CHEBI:29105"/>
    </cofactor>
</comment>
<keyword evidence="8" id="KW-0862">Zinc</keyword>
<evidence type="ECO:0000256" key="1">
    <source>
        <dbReference type="ARBA" id="ARBA00001947"/>
    </source>
</evidence>
<evidence type="ECO:0000256" key="14">
    <source>
        <dbReference type="SAM" id="Phobius"/>
    </source>
</evidence>
<protein>
    <submittedName>
        <fullName evidence="16">Sterol desaturase family protein</fullName>
    </submittedName>
</protein>
<evidence type="ECO:0000256" key="5">
    <source>
        <dbReference type="ARBA" id="ARBA00022723"/>
    </source>
</evidence>
<keyword evidence="5" id="KW-0479">Metal-binding</keyword>
<keyword evidence="7" id="KW-0276">Fatty acid metabolism</keyword>
<dbReference type="PANTHER" id="PTHR12863">
    <property type="entry name" value="FATTY ACID HYDROXYLASE"/>
    <property type="match status" value="1"/>
</dbReference>
<dbReference type="EMBL" id="JARMAB010000032">
    <property type="protein sequence ID" value="MED1205418.1"/>
    <property type="molecule type" value="Genomic_DNA"/>
</dbReference>
<name>A0ABU6ML53_9BACI</name>
<keyword evidence="11" id="KW-0443">Lipid metabolism</keyword>
<dbReference type="InterPro" id="IPR014430">
    <property type="entry name" value="Scs7"/>
</dbReference>
<keyword evidence="12 14" id="KW-0472">Membrane</keyword>
<evidence type="ECO:0000256" key="4">
    <source>
        <dbReference type="ARBA" id="ARBA00022692"/>
    </source>
</evidence>
<evidence type="ECO:0000256" key="12">
    <source>
        <dbReference type="ARBA" id="ARBA00023136"/>
    </source>
</evidence>
<keyword evidence="3" id="KW-0444">Lipid biosynthesis</keyword>
<reference evidence="16 17" key="1">
    <citation type="submission" date="2023-03" db="EMBL/GenBank/DDBJ databases">
        <title>Bacillus Genome Sequencing.</title>
        <authorList>
            <person name="Dunlap C."/>
        </authorList>
    </citation>
    <scope>NUCLEOTIDE SEQUENCE [LARGE SCALE GENOMIC DNA]</scope>
    <source>
        <strain evidence="16 17">B-23453</strain>
    </source>
</reference>
<keyword evidence="6" id="KW-0256">Endoplasmic reticulum</keyword>
<keyword evidence="9 14" id="KW-1133">Transmembrane helix</keyword>
<comment type="subcellular location">
    <subcellularLocation>
        <location evidence="2">Endoplasmic reticulum membrane</location>
        <topology evidence="2">Multi-pass membrane protein</topology>
    </subcellularLocation>
</comment>
<comment type="caution">
    <text evidence="16">The sequence shown here is derived from an EMBL/GenBank/DDBJ whole genome shotgun (WGS) entry which is preliminary data.</text>
</comment>
<dbReference type="InterPro" id="IPR006694">
    <property type="entry name" value="Fatty_acid_hydroxylase"/>
</dbReference>
<evidence type="ECO:0000256" key="11">
    <source>
        <dbReference type="ARBA" id="ARBA00023098"/>
    </source>
</evidence>
<accession>A0ABU6ML53</accession>
<evidence type="ECO:0000259" key="15">
    <source>
        <dbReference type="Pfam" id="PF04116"/>
    </source>
</evidence>
<keyword evidence="10" id="KW-0560">Oxidoreductase</keyword>
<feature type="domain" description="Fatty acid hydroxylase" evidence="15">
    <location>
        <begin position="43"/>
        <end position="184"/>
    </location>
</feature>
<keyword evidence="4 14" id="KW-0812">Transmembrane</keyword>
<evidence type="ECO:0000313" key="16">
    <source>
        <dbReference type="EMBL" id="MED1205418.1"/>
    </source>
</evidence>
<keyword evidence="17" id="KW-1185">Reference proteome</keyword>
<evidence type="ECO:0000256" key="8">
    <source>
        <dbReference type="ARBA" id="ARBA00022833"/>
    </source>
</evidence>
<evidence type="ECO:0000256" key="9">
    <source>
        <dbReference type="ARBA" id="ARBA00022989"/>
    </source>
</evidence>
<evidence type="ECO:0000256" key="2">
    <source>
        <dbReference type="ARBA" id="ARBA00004477"/>
    </source>
</evidence>